<protein>
    <submittedName>
        <fullName evidence="3">Uncharacterized protein</fullName>
    </submittedName>
</protein>
<dbReference type="EMBL" id="JAQQWK010000011">
    <property type="protein sequence ID" value="KAK8023671.1"/>
    <property type="molecule type" value="Genomic_DNA"/>
</dbReference>
<name>A0ABR1S0G4_9PEZI</name>
<dbReference type="Proteomes" id="UP001444661">
    <property type="component" value="Unassembled WGS sequence"/>
</dbReference>
<gene>
    <name evidence="3" type="ORF">PG993_011737</name>
</gene>
<evidence type="ECO:0000256" key="1">
    <source>
        <dbReference type="SAM" id="Coils"/>
    </source>
</evidence>
<evidence type="ECO:0000256" key="2">
    <source>
        <dbReference type="SAM" id="MobiDB-lite"/>
    </source>
</evidence>
<feature type="compositionally biased region" description="Basic and acidic residues" evidence="2">
    <location>
        <begin position="219"/>
        <end position="239"/>
    </location>
</feature>
<feature type="compositionally biased region" description="Low complexity" evidence="2">
    <location>
        <begin position="266"/>
        <end position="275"/>
    </location>
</feature>
<feature type="region of interest" description="Disordered" evidence="2">
    <location>
        <begin position="219"/>
        <end position="285"/>
    </location>
</feature>
<reference evidence="3 4" key="1">
    <citation type="submission" date="2023-01" db="EMBL/GenBank/DDBJ databases">
        <title>Analysis of 21 Apiospora genomes using comparative genomics revels a genus with tremendous synthesis potential of carbohydrate active enzymes and secondary metabolites.</title>
        <authorList>
            <person name="Sorensen T."/>
        </authorList>
    </citation>
    <scope>NUCLEOTIDE SEQUENCE [LARGE SCALE GENOMIC DNA]</scope>
    <source>
        <strain evidence="3 4">CBS 33761</strain>
    </source>
</reference>
<sequence>MSKSNPPNVSCNLPDGFLGNPFAYAPSSIEEALLSTRRHMATQFSLSRAQANLIVIFQALHRTQQHRLLTHRVEEDVAAVLAFNRQNKEADKYHFRKHLHVLVDEEIRWRLMCGQHAQQVTPFITQGEAKKRYVGEMKQLIRNSFKYLMEVRLPDLNNPAASPRNDHFGKLKDVDLSTQMLPMQAMNPPIRYEDIPKPKPKELGITAWLKDFEAKKAAESSKKAAEEAAKESAPDNGHEDSDDGAGPSRRSASPPTSGNRPHTAGDNSPSSTSMDTSDDSGDYQMAGVMIPLPASDIDDEEPYTEEQIAAAEHQRAAEEALAEERRKAQEKIEVLEAEVAGYKKAMETLTRGFNEMKVERDHLAAQNPKFRESEKMARNQARAAHALAAQREEDLRAATDLVSQHEAEARVAVDLASQNEAEARAAQHAASQLEEENRTLREGIAMVDRELRTTTLLAEQHEREARAANRLAAQRVEENRVLREQTRILRDESRVLRDESRVHEDNSDHLQRTNEGLLALVNERDCEIMDFYGIPGDRRRGLGPVIQELRQELETKTEENGRLAERNEGLANELEVMERAHKDTLLRVEALEAR</sequence>
<feature type="compositionally biased region" description="Polar residues" evidence="2">
    <location>
        <begin position="250"/>
        <end position="260"/>
    </location>
</feature>
<feature type="coiled-coil region" evidence="1">
    <location>
        <begin position="546"/>
        <end position="594"/>
    </location>
</feature>
<organism evidence="3 4">
    <name type="scientific">Apiospora rasikravindrae</name>
    <dbReference type="NCBI Taxonomy" id="990691"/>
    <lineage>
        <taxon>Eukaryota</taxon>
        <taxon>Fungi</taxon>
        <taxon>Dikarya</taxon>
        <taxon>Ascomycota</taxon>
        <taxon>Pezizomycotina</taxon>
        <taxon>Sordariomycetes</taxon>
        <taxon>Xylariomycetidae</taxon>
        <taxon>Amphisphaeriales</taxon>
        <taxon>Apiosporaceae</taxon>
        <taxon>Apiospora</taxon>
    </lineage>
</organism>
<accession>A0ABR1S0G4</accession>
<keyword evidence="1" id="KW-0175">Coiled coil</keyword>
<feature type="coiled-coil region" evidence="1">
    <location>
        <begin position="311"/>
        <end position="352"/>
    </location>
</feature>
<evidence type="ECO:0000313" key="3">
    <source>
        <dbReference type="EMBL" id="KAK8023671.1"/>
    </source>
</evidence>
<evidence type="ECO:0000313" key="4">
    <source>
        <dbReference type="Proteomes" id="UP001444661"/>
    </source>
</evidence>
<proteinExistence type="predicted"/>
<keyword evidence="4" id="KW-1185">Reference proteome</keyword>
<comment type="caution">
    <text evidence="3">The sequence shown here is derived from an EMBL/GenBank/DDBJ whole genome shotgun (WGS) entry which is preliminary data.</text>
</comment>
<feature type="coiled-coil region" evidence="1">
    <location>
        <begin position="388"/>
        <end position="478"/>
    </location>
</feature>